<dbReference type="Gene3D" id="2.30.110.10">
    <property type="entry name" value="Electron Transport, Fmn-binding Protein, Chain A"/>
    <property type="match status" value="1"/>
</dbReference>
<dbReference type="Proteomes" id="UP000886824">
    <property type="component" value="Unassembled WGS sequence"/>
</dbReference>
<dbReference type="InterPro" id="IPR012349">
    <property type="entry name" value="Split_barrel_FMN-bd"/>
</dbReference>
<organism evidence="1 2">
    <name type="scientific">Candidatus Intestinimonas merdavium</name>
    <dbReference type="NCBI Taxonomy" id="2838622"/>
    <lineage>
        <taxon>Bacteria</taxon>
        <taxon>Bacillati</taxon>
        <taxon>Bacillota</taxon>
        <taxon>Clostridia</taxon>
        <taxon>Eubacteriales</taxon>
        <taxon>Intestinimonas</taxon>
    </lineage>
</organism>
<dbReference type="PANTHER" id="PTHR34071">
    <property type="entry name" value="5-NITROIMIDAZOLE ANTIBIOTICS RESISTANCE PROTEIN, NIMA-FAMILY-RELATED PROTEIN-RELATED"/>
    <property type="match status" value="1"/>
</dbReference>
<evidence type="ECO:0000313" key="2">
    <source>
        <dbReference type="Proteomes" id="UP000886824"/>
    </source>
</evidence>
<accession>A0A9D2CEC4</accession>
<reference evidence="1" key="2">
    <citation type="submission" date="2021-04" db="EMBL/GenBank/DDBJ databases">
        <authorList>
            <person name="Gilroy R."/>
        </authorList>
    </citation>
    <scope>NUCLEOTIDE SEQUENCE</scope>
    <source>
        <strain evidence="1">CHK33-7979</strain>
    </source>
</reference>
<gene>
    <name evidence="1" type="ORF">H9826_05785</name>
</gene>
<sequence>MFREMRRKNQELSREECLAVLDRGTSGVLAVHGEGGYPYAVPLSYAYADGKLWFHCARAGHKLDAIIRDPKVSFCVTDRDQVVPLEYTTYFRSVILFGRARVLEDPAEIRAALERLALRYAPEDSQEHRQSVLEKELPAVAIIEVAVEHLTGKEAIELVRSRHALE</sequence>
<dbReference type="PANTHER" id="PTHR34071:SF2">
    <property type="entry name" value="FLAVIN-NUCLEOTIDE-BINDING PROTEIN"/>
    <property type="match status" value="1"/>
</dbReference>
<proteinExistence type="predicted"/>
<dbReference type="Pfam" id="PF12900">
    <property type="entry name" value="Pyridox_ox_2"/>
    <property type="match status" value="1"/>
</dbReference>
<dbReference type="SUPFAM" id="SSF50475">
    <property type="entry name" value="FMN-binding split barrel"/>
    <property type="match status" value="1"/>
</dbReference>
<dbReference type="EMBL" id="DXCX01000057">
    <property type="protein sequence ID" value="HIY73468.1"/>
    <property type="molecule type" value="Genomic_DNA"/>
</dbReference>
<dbReference type="AlphaFoldDB" id="A0A9D2CEC4"/>
<reference evidence="1" key="1">
    <citation type="journal article" date="2021" name="PeerJ">
        <title>Extensive microbial diversity within the chicken gut microbiome revealed by metagenomics and culture.</title>
        <authorList>
            <person name="Gilroy R."/>
            <person name="Ravi A."/>
            <person name="Getino M."/>
            <person name="Pursley I."/>
            <person name="Horton D.L."/>
            <person name="Alikhan N.F."/>
            <person name="Baker D."/>
            <person name="Gharbi K."/>
            <person name="Hall N."/>
            <person name="Watson M."/>
            <person name="Adriaenssens E.M."/>
            <person name="Foster-Nyarko E."/>
            <person name="Jarju S."/>
            <person name="Secka A."/>
            <person name="Antonio M."/>
            <person name="Oren A."/>
            <person name="Chaudhuri R.R."/>
            <person name="La Ragione R."/>
            <person name="Hildebrand F."/>
            <person name="Pallen M.J."/>
        </authorList>
    </citation>
    <scope>NUCLEOTIDE SEQUENCE</scope>
    <source>
        <strain evidence="1">CHK33-7979</strain>
    </source>
</reference>
<comment type="caution">
    <text evidence="1">The sequence shown here is derived from an EMBL/GenBank/DDBJ whole genome shotgun (WGS) entry which is preliminary data.</text>
</comment>
<protein>
    <submittedName>
        <fullName evidence="1">Pyridoxamine 5'-phosphate oxidase family protein</fullName>
    </submittedName>
</protein>
<dbReference type="InterPro" id="IPR024747">
    <property type="entry name" value="Pyridox_Oxase-rel"/>
</dbReference>
<evidence type="ECO:0000313" key="1">
    <source>
        <dbReference type="EMBL" id="HIY73468.1"/>
    </source>
</evidence>
<name>A0A9D2CEC4_9FIRM</name>